<name>A0A417YDV5_9BACI</name>
<dbReference type="InterPro" id="IPR042070">
    <property type="entry name" value="PucR_C-HTH_sf"/>
</dbReference>
<feature type="domain" description="CdaR GGDEF-like" evidence="4">
    <location>
        <begin position="150"/>
        <end position="259"/>
    </location>
</feature>
<dbReference type="InterPro" id="IPR051448">
    <property type="entry name" value="CdaR-like_regulators"/>
</dbReference>
<dbReference type="Proteomes" id="UP000285456">
    <property type="component" value="Unassembled WGS sequence"/>
</dbReference>
<feature type="domain" description="PucR C-terminal helix-turn-helix" evidence="3">
    <location>
        <begin position="304"/>
        <end position="358"/>
    </location>
</feature>
<evidence type="ECO:0000259" key="3">
    <source>
        <dbReference type="Pfam" id="PF13556"/>
    </source>
</evidence>
<dbReference type="OrthoDB" id="9792148at2"/>
<dbReference type="InterPro" id="IPR008599">
    <property type="entry name" value="Diacid_rec"/>
</dbReference>
<dbReference type="InterPro" id="IPR041522">
    <property type="entry name" value="CdaR_GGDEF"/>
</dbReference>
<gene>
    <name evidence="5" type="ORF">D1B32_15390</name>
</gene>
<comment type="caution">
    <text evidence="5">The sequence shown here is derived from an EMBL/GenBank/DDBJ whole genome shotgun (WGS) entry which is preliminary data.</text>
</comment>
<dbReference type="Pfam" id="PF05651">
    <property type="entry name" value="Diacid_rec"/>
    <property type="match status" value="1"/>
</dbReference>
<evidence type="ECO:0008006" key="7">
    <source>
        <dbReference type="Google" id="ProtNLM"/>
    </source>
</evidence>
<dbReference type="RefSeq" id="WP_118889804.1">
    <property type="nucleotide sequence ID" value="NZ_PHUT01000011.1"/>
</dbReference>
<protein>
    <recommendedName>
        <fullName evidence="7">Transcriptional regulator</fullName>
    </recommendedName>
</protein>
<feature type="domain" description="Putative sugar diacid recognition" evidence="2">
    <location>
        <begin position="4"/>
        <end position="137"/>
    </location>
</feature>
<proteinExistence type="inferred from homology"/>
<evidence type="ECO:0000256" key="1">
    <source>
        <dbReference type="ARBA" id="ARBA00006754"/>
    </source>
</evidence>
<dbReference type="PANTHER" id="PTHR33744:SF15">
    <property type="entry name" value="CARBOHYDRATE DIACID REGULATOR"/>
    <property type="match status" value="1"/>
</dbReference>
<evidence type="ECO:0000313" key="6">
    <source>
        <dbReference type="Proteomes" id="UP000285456"/>
    </source>
</evidence>
<dbReference type="PANTHER" id="PTHR33744">
    <property type="entry name" value="CARBOHYDRATE DIACID REGULATOR"/>
    <property type="match status" value="1"/>
</dbReference>
<evidence type="ECO:0000313" key="5">
    <source>
        <dbReference type="EMBL" id="RHW30805.1"/>
    </source>
</evidence>
<reference evidence="5 6" key="1">
    <citation type="journal article" date="2007" name="Int. J. Syst. Evol. Microbiol.">
        <title>Oceanobacillus profundus sp. nov., isolated from a deep-sea sediment core.</title>
        <authorList>
            <person name="Kim Y.G."/>
            <person name="Choi D.H."/>
            <person name="Hyun S."/>
            <person name="Cho B.C."/>
        </authorList>
    </citation>
    <scope>NUCLEOTIDE SEQUENCE [LARGE SCALE GENOMIC DNA]</scope>
    <source>
        <strain evidence="5 6">DSM 18246</strain>
    </source>
</reference>
<dbReference type="EMBL" id="QWEH01000011">
    <property type="protein sequence ID" value="RHW30805.1"/>
    <property type="molecule type" value="Genomic_DNA"/>
</dbReference>
<keyword evidence="6" id="KW-1185">Reference proteome</keyword>
<dbReference type="Gene3D" id="1.10.10.2840">
    <property type="entry name" value="PucR C-terminal helix-turn-helix domain"/>
    <property type="match status" value="1"/>
</dbReference>
<dbReference type="Pfam" id="PF13556">
    <property type="entry name" value="HTH_30"/>
    <property type="match status" value="1"/>
</dbReference>
<dbReference type="InterPro" id="IPR025736">
    <property type="entry name" value="PucR_C-HTH_dom"/>
</dbReference>
<dbReference type="Pfam" id="PF17853">
    <property type="entry name" value="GGDEF_2"/>
    <property type="match status" value="1"/>
</dbReference>
<dbReference type="AlphaFoldDB" id="A0A417YDV5"/>
<sequence length="363" mass="41628">MEMITKEIAKTIVRETSLRLGRNVNIMDMDGTIIATKDEKRLHTVHEGAVEVLKNGKSLTIYSHQDEAWEGAQPGINLPIVFKERIIGVIGITGNPDEMGDIAELVKMATELMINQEFIASQLEWKQRTKEMIIEQLLKRSPSYDVMNRGLSMLKLELIPPFTAIVIRIDELKIPKQDFIQSLEKVFGETYVITGFISLNQIFIATTGLEERDLLTNIQSLARLLKKLKIKFRMSYSLMFHELQQLNKAYSDCKLALRIGDPKTEIISFAQLEVRALLYQIDKSVGKRFSNRILQCVDKTKAGTLEAFFTNDLNIQKTADALFLHRNTLIYRINKIANETGYDPRKFNDALILQVALWIYEQE</sequence>
<accession>A0A417YDV5</accession>
<comment type="similarity">
    <text evidence="1">Belongs to the CdaR family.</text>
</comment>
<evidence type="ECO:0000259" key="2">
    <source>
        <dbReference type="Pfam" id="PF05651"/>
    </source>
</evidence>
<evidence type="ECO:0000259" key="4">
    <source>
        <dbReference type="Pfam" id="PF17853"/>
    </source>
</evidence>
<organism evidence="5 6">
    <name type="scientific">Oceanobacillus profundus</name>
    <dbReference type="NCBI Taxonomy" id="372463"/>
    <lineage>
        <taxon>Bacteria</taxon>
        <taxon>Bacillati</taxon>
        <taxon>Bacillota</taxon>
        <taxon>Bacilli</taxon>
        <taxon>Bacillales</taxon>
        <taxon>Bacillaceae</taxon>
        <taxon>Oceanobacillus</taxon>
    </lineage>
</organism>